<protein>
    <submittedName>
        <fullName evidence="1">Uncharacterized protein</fullName>
    </submittedName>
</protein>
<organism evidence="1 2">
    <name type="scientific">Elsinoe ampelina</name>
    <dbReference type="NCBI Taxonomy" id="302913"/>
    <lineage>
        <taxon>Eukaryota</taxon>
        <taxon>Fungi</taxon>
        <taxon>Dikarya</taxon>
        <taxon>Ascomycota</taxon>
        <taxon>Pezizomycotina</taxon>
        <taxon>Dothideomycetes</taxon>
        <taxon>Dothideomycetidae</taxon>
        <taxon>Myriangiales</taxon>
        <taxon>Elsinoaceae</taxon>
        <taxon>Elsinoe</taxon>
    </lineage>
</organism>
<evidence type="ECO:0000313" key="1">
    <source>
        <dbReference type="EMBL" id="KAF2220287.1"/>
    </source>
</evidence>
<gene>
    <name evidence="1" type="ORF">BDZ85DRAFT_34067</name>
</gene>
<accession>A0A6A6G3K6</accession>
<reference evidence="2" key="1">
    <citation type="journal article" date="2020" name="Stud. Mycol.">
        <title>101 Dothideomycetes genomes: A test case for predicting lifestyles and emergence of pathogens.</title>
        <authorList>
            <person name="Haridas S."/>
            <person name="Albert R."/>
            <person name="Binder M."/>
            <person name="Bloem J."/>
            <person name="LaButti K."/>
            <person name="Salamov A."/>
            <person name="Andreopoulos B."/>
            <person name="Baker S."/>
            <person name="Barry K."/>
            <person name="Bills G."/>
            <person name="Bluhm B."/>
            <person name="Cannon C."/>
            <person name="Castanera R."/>
            <person name="Culley D."/>
            <person name="Daum C."/>
            <person name="Ezra D."/>
            <person name="Gonzalez J."/>
            <person name="Henrissat B."/>
            <person name="Kuo A."/>
            <person name="Liang C."/>
            <person name="Lipzen A."/>
            <person name="Lutzoni F."/>
            <person name="Magnuson J."/>
            <person name="Mondo S."/>
            <person name="Nolan M."/>
            <person name="Ohm R."/>
            <person name="Pangilinan J."/>
            <person name="Park H.-J."/>
            <person name="Ramirez L."/>
            <person name="Alfaro M."/>
            <person name="Sun H."/>
            <person name="Tritt A."/>
            <person name="Yoshinaga Y."/>
            <person name="Zwiers L.-H."/>
            <person name="Turgeon B."/>
            <person name="Goodwin S."/>
            <person name="Spatafora J."/>
            <person name="Crous P."/>
            <person name="Grigoriev I."/>
        </authorList>
    </citation>
    <scope>NUCLEOTIDE SEQUENCE [LARGE SCALE GENOMIC DNA]</scope>
    <source>
        <strain evidence="2">CECT 20119</strain>
    </source>
</reference>
<dbReference type="AlphaFoldDB" id="A0A6A6G3K6"/>
<dbReference type="OrthoDB" id="10652519at2759"/>
<keyword evidence="2" id="KW-1185">Reference proteome</keyword>
<name>A0A6A6G3K6_9PEZI</name>
<evidence type="ECO:0000313" key="2">
    <source>
        <dbReference type="Proteomes" id="UP000799538"/>
    </source>
</evidence>
<sequence length="455" mass="52076">MGYRRSDYSAVPTTKMADKEGLWTGPLPRPRKCHASKLSLLLDLPNEVQDMVFRTLFDDQIARSTGHLRELDYSRGDWASSTALLTTSALLCLRLTCREYHQRFYRIAYHGLCLKANARPKCHDFTKDQYFEYFSHRKSPVHPISDCTLPDTQNPEFTSKGPVFCDRKCDVHFSLSDYEQQMYKYELIEHLRKTAEKETKERNRLARHDFDFLQSVRIDLLQRLWLDGTVSDTFSDGFQSAMQKMDYGKHLKVFFLVLSGEHVTKEPAVIQTARVRASVRRARLAAQQATTMPTTTGGGATQVPAAQVPGAAPLSLQTPPAPRNRNPMSLAARLHMFHTRRRGPLNMWRHGIPIPSNMRSTVEFWSKIKTPNAIYINTMNSYRTRDAHSIALRIAEQKRLQAAYNNGVVIEMLTKLGYAPSGEETSPQEVWQKLCCEADENIVAEESFLRKTIEL</sequence>
<proteinExistence type="predicted"/>
<dbReference type="Proteomes" id="UP000799538">
    <property type="component" value="Unassembled WGS sequence"/>
</dbReference>
<dbReference type="EMBL" id="ML992513">
    <property type="protein sequence ID" value="KAF2220287.1"/>
    <property type="molecule type" value="Genomic_DNA"/>
</dbReference>